<dbReference type="Proteomes" id="UP000676336">
    <property type="component" value="Unassembled WGS sequence"/>
</dbReference>
<dbReference type="EMBL" id="CAJOBI010328117">
    <property type="protein sequence ID" value="CAF5194708.1"/>
    <property type="molecule type" value="Genomic_DNA"/>
</dbReference>
<sequence length="116" mass="13303">ICRRRKRKDNSIKTKPLVSAPLLVNKRSSSTDPIEKSTQASLKLNYNGRQTFETMSYGDNNSHRNLIMNYLNNRNNQQAYQSLNRRSYDSKSYSTSDQMTVPSDEPLTNDSATDYG</sequence>
<evidence type="ECO:0000313" key="3">
    <source>
        <dbReference type="Proteomes" id="UP000676336"/>
    </source>
</evidence>
<comment type="caution">
    <text evidence="2">The sequence shown here is derived from an EMBL/GenBank/DDBJ whole genome shotgun (WGS) entry which is preliminary data.</text>
</comment>
<evidence type="ECO:0000313" key="2">
    <source>
        <dbReference type="EMBL" id="CAF5194708.1"/>
    </source>
</evidence>
<feature type="region of interest" description="Disordered" evidence="1">
    <location>
        <begin position="77"/>
        <end position="116"/>
    </location>
</feature>
<feature type="non-terminal residue" evidence="2">
    <location>
        <position position="1"/>
    </location>
</feature>
<reference evidence="2" key="1">
    <citation type="submission" date="2021-02" db="EMBL/GenBank/DDBJ databases">
        <authorList>
            <person name="Nowell W R."/>
        </authorList>
    </citation>
    <scope>NUCLEOTIDE SEQUENCE</scope>
</reference>
<name>A0A8S3I5S4_9BILA</name>
<dbReference type="AlphaFoldDB" id="A0A8S3I5S4"/>
<accession>A0A8S3I5S4</accession>
<evidence type="ECO:0000256" key="1">
    <source>
        <dbReference type="SAM" id="MobiDB-lite"/>
    </source>
</evidence>
<proteinExistence type="predicted"/>
<organism evidence="2 3">
    <name type="scientific">Rotaria magnacalcarata</name>
    <dbReference type="NCBI Taxonomy" id="392030"/>
    <lineage>
        <taxon>Eukaryota</taxon>
        <taxon>Metazoa</taxon>
        <taxon>Spiralia</taxon>
        <taxon>Gnathifera</taxon>
        <taxon>Rotifera</taxon>
        <taxon>Eurotatoria</taxon>
        <taxon>Bdelloidea</taxon>
        <taxon>Philodinida</taxon>
        <taxon>Philodinidae</taxon>
        <taxon>Rotaria</taxon>
    </lineage>
</organism>
<gene>
    <name evidence="2" type="ORF">SMN809_LOCUS73548</name>
</gene>
<protein>
    <submittedName>
        <fullName evidence="2">Uncharacterized protein</fullName>
    </submittedName>
</protein>